<feature type="transmembrane region" description="Helical" evidence="4">
    <location>
        <begin position="305"/>
        <end position="333"/>
    </location>
</feature>
<sequence>MTPWIHWPLLVLGTIILVLGALKLIYLPLAAGFELAGWHRRRRRRRRHVATTIFGDRAPFVSVVVPAFNEANVLENCVRSLMRSRYPAFEVILVDDGSTDSTFSRMQELAAEHPGVTALTKANGGKGSALNVGIRASRGEVLLLSDADGVFGQDALATMVDAFTDTSVGAVCGDDRPVNLDRVQTRFLAVISHVGTGLVRRAMHVLRCLPIVSGNIGAFRRDVLERSGLLAEDTLGEDLELTWRIYRAGYRVAFAPTAVVYAESPSTLKGLWRQRVRWGRGLLQTCRRHADMIGNPRYRAFGLSLLYLVGTSIVVPIAQLMIVPLLIIALILGDSSAVAADVWQFVLWLGLPVAVLFLLVALALNRAWGDLRFAWTLLFWPAYSALMSLVFVRALSLELRKAPQRWNKLERTGVVSRTGTELELAGLSLSAS</sequence>
<feature type="transmembrane region" description="Helical" evidence="4">
    <location>
        <begin position="345"/>
        <end position="365"/>
    </location>
</feature>
<dbReference type="PANTHER" id="PTHR43630:SF1">
    <property type="entry name" value="POLY-BETA-1,6-N-ACETYL-D-GLUCOSAMINE SYNTHASE"/>
    <property type="match status" value="1"/>
</dbReference>
<evidence type="ECO:0000313" key="5">
    <source>
        <dbReference type="EMBL" id="KAB1639623.1"/>
    </source>
</evidence>
<keyword evidence="3 5" id="KW-0808">Transferase</keyword>
<keyword evidence="2" id="KW-0328">Glycosyltransferase</keyword>
<evidence type="ECO:0000313" key="6">
    <source>
        <dbReference type="Proteomes" id="UP000490386"/>
    </source>
</evidence>
<dbReference type="PANTHER" id="PTHR43630">
    <property type="entry name" value="POLY-BETA-1,6-N-ACETYL-D-GLUCOSAMINE SYNTHASE"/>
    <property type="match status" value="1"/>
</dbReference>
<accession>A0A7J5B694</accession>
<organism evidence="5 6">
    <name type="scientific">Pseudoclavibacter terrae</name>
    <dbReference type="NCBI Taxonomy" id="1530195"/>
    <lineage>
        <taxon>Bacteria</taxon>
        <taxon>Bacillati</taxon>
        <taxon>Actinomycetota</taxon>
        <taxon>Actinomycetes</taxon>
        <taxon>Micrococcales</taxon>
        <taxon>Microbacteriaceae</taxon>
        <taxon>Pseudoclavibacter</taxon>
    </lineage>
</organism>
<dbReference type="Proteomes" id="UP000490386">
    <property type="component" value="Unassembled WGS sequence"/>
</dbReference>
<dbReference type="Pfam" id="PF13641">
    <property type="entry name" value="Glyco_tranf_2_3"/>
    <property type="match status" value="1"/>
</dbReference>
<name>A0A7J5B694_9MICO</name>
<evidence type="ECO:0000256" key="4">
    <source>
        <dbReference type="SAM" id="Phobius"/>
    </source>
</evidence>
<keyword evidence="4" id="KW-0472">Membrane</keyword>
<dbReference type="SUPFAM" id="SSF53448">
    <property type="entry name" value="Nucleotide-diphospho-sugar transferases"/>
    <property type="match status" value="1"/>
</dbReference>
<protein>
    <submittedName>
        <fullName evidence="5">Glycosyltransferase</fullName>
    </submittedName>
</protein>
<comment type="similarity">
    <text evidence="1">Belongs to the glycosyltransferase 2 family.</text>
</comment>
<evidence type="ECO:0000256" key="2">
    <source>
        <dbReference type="ARBA" id="ARBA00022676"/>
    </source>
</evidence>
<dbReference type="AlphaFoldDB" id="A0A7J5B694"/>
<proteinExistence type="inferred from homology"/>
<keyword evidence="4" id="KW-0812">Transmembrane</keyword>
<dbReference type="EMBL" id="WBJX01000001">
    <property type="protein sequence ID" value="KAB1639623.1"/>
    <property type="molecule type" value="Genomic_DNA"/>
</dbReference>
<dbReference type="Gene3D" id="3.90.550.10">
    <property type="entry name" value="Spore Coat Polysaccharide Biosynthesis Protein SpsA, Chain A"/>
    <property type="match status" value="1"/>
</dbReference>
<keyword evidence="4" id="KW-1133">Transmembrane helix</keyword>
<keyword evidence="6" id="KW-1185">Reference proteome</keyword>
<feature type="transmembrane region" description="Helical" evidence="4">
    <location>
        <begin position="6"/>
        <end position="37"/>
    </location>
</feature>
<dbReference type="InterPro" id="IPR029044">
    <property type="entry name" value="Nucleotide-diphossugar_trans"/>
</dbReference>
<evidence type="ECO:0000256" key="1">
    <source>
        <dbReference type="ARBA" id="ARBA00006739"/>
    </source>
</evidence>
<dbReference type="RefSeq" id="WP_151422807.1">
    <property type="nucleotide sequence ID" value="NZ_WBJX01000001.1"/>
</dbReference>
<evidence type="ECO:0000256" key="3">
    <source>
        <dbReference type="ARBA" id="ARBA00022679"/>
    </source>
</evidence>
<comment type="caution">
    <text evidence="5">The sequence shown here is derived from an EMBL/GenBank/DDBJ whole genome shotgun (WGS) entry which is preliminary data.</text>
</comment>
<dbReference type="GO" id="GO:0016757">
    <property type="term" value="F:glycosyltransferase activity"/>
    <property type="evidence" value="ECO:0007669"/>
    <property type="project" value="UniProtKB-KW"/>
</dbReference>
<feature type="transmembrane region" description="Helical" evidence="4">
    <location>
        <begin position="377"/>
        <end position="396"/>
    </location>
</feature>
<reference evidence="5 6" key="1">
    <citation type="submission" date="2019-09" db="EMBL/GenBank/DDBJ databases">
        <title>Phylogeny of genus Pseudoclavibacter and closely related genus.</title>
        <authorList>
            <person name="Li Y."/>
        </authorList>
    </citation>
    <scope>NUCLEOTIDE SEQUENCE [LARGE SCALE GENOMIC DNA]</scope>
    <source>
        <strain evidence="5 6">THG-MD12</strain>
    </source>
</reference>
<dbReference type="OrthoDB" id="9797391at2"/>
<gene>
    <name evidence="5" type="ORF">F8O03_04675</name>
</gene>